<keyword evidence="2" id="KW-1185">Reference proteome</keyword>
<dbReference type="EMBL" id="CP029462">
    <property type="protein sequence ID" value="AXL20295.1"/>
    <property type="molecule type" value="Genomic_DNA"/>
</dbReference>
<reference evidence="1 2" key="1">
    <citation type="submission" date="2018-05" db="EMBL/GenBank/DDBJ databases">
        <title>Complete genome sequence of Megasphaera sp. AJH120T, isolated from the ceca of a chicken.</title>
        <authorList>
            <person name="Maki J."/>
            <person name="Looft T."/>
        </authorList>
    </citation>
    <scope>NUCLEOTIDE SEQUENCE [LARGE SCALE GENOMIC DNA]</scope>
    <source>
        <strain evidence="1 2">AJH120</strain>
    </source>
</reference>
<evidence type="ECO:0000313" key="1">
    <source>
        <dbReference type="EMBL" id="AXL20295.1"/>
    </source>
</evidence>
<evidence type="ECO:0000313" key="2">
    <source>
        <dbReference type="Proteomes" id="UP000254337"/>
    </source>
</evidence>
<accession>A0A346AWQ2</accession>
<dbReference type="KEGG" id="meg:DKB62_01195"/>
<name>A0A346AWQ2_9FIRM</name>
<dbReference type="Proteomes" id="UP000254337">
    <property type="component" value="Chromosome"/>
</dbReference>
<protein>
    <submittedName>
        <fullName evidence="1">Uncharacterized protein</fullName>
    </submittedName>
</protein>
<dbReference type="AlphaFoldDB" id="A0A346AWQ2"/>
<organism evidence="1 2">
    <name type="scientific">Megasphaera stantonii</name>
    <dbReference type="NCBI Taxonomy" id="2144175"/>
    <lineage>
        <taxon>Bacteria</taxon>
        <taxon>Bacillati</taxon>
        <taxon>Bacillota</taxon>
        <taxon>Negativicutes</taxon>
        <taxon>Veillonellales</taxon>
        <taxon>Veillonellaceae</taxon>
        <taxon>Megasphaera</taxon>
    </lineage>
</organism>
<gene>
    <name evidence="1" type="ORF">DKB62_01195</name>
</gene>
<proteinExistence type="predicted"/>
<sequence>MEPCKIRLTEEEKSIIRTLGHSRLTEEYLSHWLNRHDYVQINAPAALISMEARGFYEAVLCIAALGGLPHVKK</sequence>